<evidence type="ECO:0000259" key="7">
    <source>
        <dbReference type="PROSITE" id="PS50850"/>
    </source>
</evidence>
<evidence type="ECO:0000256" key="6">
    <source>
        <dbReference type="SAM" id="Phobius"/>
    </source>
</evidence>
<feature type="transmembrane region" description="Helical" evidence="6">
    <location>
        <begin position="185"/>
        <end position="206"/>
    </location>
</feature>
<evidence type="ECO:0000256" key="3">
    <source>
        <dbReference type="ARBA" id="ARBA00022692"/>
    </source>
</evidence>
<dbReference type="SUPFAM" id="SSF103473">
    <property type="entry name" value="MFS general substrate transporter"/>
    <property type="match status" value="1"/>
</dbReference>
<dbReference type="PANTHER" id="PTHR43791:SF79">
    <property type="entry name" value="MAJOR FACILITATOR SUPERFAMILY (MFS) PROFILE DOMAIN-CONTAINING PROTEIN"/>
    <property type="match status" value="1"/>
</dbReference>
<dbReference type="RefSeq" id="XP_040776557.1">
    <property type="nucleotide sequence ID" value="XM_040917068.1"/>
</dbReference>
<keyword evidence="5 6" id="KW-0472">Membrane</keyword>
<dbReference type="PANTHER" id="PTHR43791">
    <property type="entry name" value="PERMEASE-RELATED"/>
    <property type="match status" value="1"/>
</dbReference>
<dbReference type="PROSITE" id="PS50850">
    <property type="entry name" value="MFS"/>
    <property type="match status" value="1"/>
</dbReference>
<keyword evidence="9" id="KW-1185">Reference proteome</keyword>
<evidence type="ECO:0000256" key="1">
    <source>
        <dbReference type="ARBA" id="ARBA00004141"/>
    </source>
</evidence>
<comment type="subcellular location">
    <subcellularLocation>
        <location evidence="1">Membrane</location>
        <topology evidence="1">Multi-pass membrane protein</topology>
    </subcellularLocation>
</comment>
<dbReference type="AlphaFoldDB" id="A0A9P4Y2Y3"/>
<organism evidence="8 9">
    <name type="scientific">Cryphonectria parasitica (strain ATCC 38755 / EP155)</name>
    <dbReference type="NCBI Taxonomy" id="660469"/>
    <lineage>
        <taxon>Eukaryota</taxon>
        <taxon>Fungi</taxon>
        <taxon>Dikarya</taxon>
        <taxon>Ascomycota</taxon>
        <taxon>Pezizomycotina</taxon>
        <taxon>Sordariomycetes</taxon>
        <taxon>Sordariomycetidae</taxon>
        <taxon>Diaporthales</taxon>
        <taxon>Cryphonectriaceae</taxon>
        <taxon>Cryphonectria-Endothia species complex</taxon>
        <taxon>Cryphonectria</taxon>
    </lineage>
</organism>
<dbReference type="Proteomes" id="UP000803844">
    <property type="component" value="Unassembled WGS sequence"/>
</dbReference>
<feature type="domain" description="Major facilitator superfamily (MFS) profile" evidence="7">
    <location>
        <begin position="58"/>
        <end position="482"/>
    </location>
</feature>
<feature type="transmembrane region" description="Helical" evidence="6">
    <location>
        <begin position="93"/>
        <end position="113"/>
    </location>
</feature>
<dbReference type="FunFam" id="1.20.1250.20:FF:000013">
    <property type="entry name" value="MFS general substrate transporter"/>
    <property type="match status" value="1"/>
</dbReference>
<dbReference type="EMBL" id="MU032347">
    <property type="protein sequence ID" value="KAF3765596.1"/>
    <property type="molecule type" value="Genomic_DNA"/>
</dbReference>
<feature type="transmembrane region" description="Helical" evidence="6">
    <location>
        <begin position="325"/>
        <end position="347"/>
    </location>
</feature>
<evidence type="ECO:0000313" key="8">
    <source>
        <dbReference type="EMBL" id="KAF3765596.1"/>
    </source>
</evidence>
<dbReference type="GeneID" id="63834197"/>
<feature type="transmembrane region" description="Helical" evidence="6">
    <location>
        <begin position="55"/>
        <end position="73"/>
    </location>
</feature>
<evidence type="ECO:0000313" key="9">
    <source>
        <dbReference type="Proteomes" id="UP000803844"/>
    </source>
</evidence>
<feature type="transmembrane region" description="Helical" evidence="6">
    <location>
        <begin position="425"/>
        <end position="444"/>
    </location>
</feature>
<sequence length="515" mass="57477">MNDISPPVEKVEKPEHVESRIDPRYDLTVLSVEDAEFLASFSEQDRKRVIRKARLNQLVPILTFLYLVSFTDRSNIGNAEIEGLNEDLGLDGVKYNIALCLFFVPYILCEIPSNWVLAKVKRPSYFLGTMIFLWGIVMTLTGIVQNFAGLVITRIIMGFLEAGFFPGAVYLISAWYLPNETQTRIAIFYCASAASGAFSGLLAFAIANMNGVGGYSAWRWIFIIEGAASVVCCLLAFLVMPDSPRRSSSFLTSDEIRYLEVRQLAIPGRRRHAQQESGEKFQWRTLLAVLADWQTYPLAIVYLSATGPSYALKFTMPQIIKNMGYQASMAQVLTIPPYTCGVLATIASSWVADRITWRMPFAVGADLLILIAHAILYNFGPTQAEHIPACYFALCLACMGIYPIPPTVNAWLISNTAPQTKRAMAIGYFVGLGNIGGIFGSFIYRQSEAPKYPSGYATAFSLASAGVILALVLEFTYKRLNERRAQLSEQEVRARYSEDQLEKMGDRSPLFRYSY</sequence>
<feature type="transmembrane region" description="Helical" evidence="6">
    <location>
        <begin position="151"/>
        <end position="173"/>
    </location>
</feature>
<feature type="transmembrane region" description="Helical" evidence="6">
    <location>
        <begin position="218"/>
        <end position="240"/>
    </location>
</feature>
<feature type="transmembrane region" description="Helical" evidence="6">
    <location>
        <begin position="125"/>
        <end position="145"/>
    </location>
</feature>
<name>A0A9P4Y2Y3_CRYP1</name>
<dbReference type="Pfam" id="PF07690">
    <property type="entry name" value="MFS_1"/>
    <property type="match status" value="1"/>
</dbReference>
<keyword evidence="4 6" id="KW-1133">Transmembrane helix</keyword>
<keyword evidence="2" id="KW-0813">Transport</keyword>
<proteinExistence type="predicted"/>
<evidence type="ECO:0000256" key="4">
    <source>
        <dbReference type="ARBA" id="ARBA00022989"/>
    </source>
</evidence>
<protein>
    <submittedName>
        <fullName evidence="8">MFS general substrate transporter</fullName>
    </submittedName>
</protein>
<feature type="transmembrane region" description="Helical" evidence="6">
    <location>
        <begin position="456"/>
        <end position="477"/>
    </location>
</feature>
<dbReference type="Gene3D" id="1.20.1250.20">
    <property type="entry name" value="MFS general substrate transporter like domains"/>
    <property type="match status" value="2"/>
</dbReference>
<feature type="transmembrane region" description="Helical" evidence="6">
    <location>
        <begin position="359"/>
        <end position="379"/>
    </location>
</feature>
<dbReference type="GO" id="GO:0016020">
    <property type="term" value="C:membrane"/>
    <property type="evidence" value="ECO:0007669"/>
    <property type="project" value="UniProtKB-SubCell"/>
</dbReference>
<evidence type="ECO:0000256" key="2">
    <source>
        <dbReference type="ARBA" id="ARBA00022448"/>
    </source>
</evidence>
<dbReference type="InterPro" id="IPR020846">
    <property type="entry name" value="MFS_dom"/>
</dbReference>
<dbReference type="FunFam" id="1.20.1250.20:FF:000034">
    <property type="entry name" value="MFS general substrate transporter"/>
    <property type="match status" value="1"/>
</dbReference>
<dbReference type="InterPro" id="IPR011701">
    <property type="entry name" value="MFS"/>
</dbReference>
<dbReference type="GO" id="GO:0022857">
    <property type="term" value="F:transmembrane transporter activity"/>
    <property type="evidence" value="ECO:0007669"/>
    <property type="project" value="InterPro"/>
</dbReference>
<reference evidence="8" key="1">
    <citation type="journal article" date="2020" name="Phytopathology">
        <title>Genome sequence of the chestnut blight fungus Cryphonectria parasitica EP155: A fundamental resource for an archetypical invasive plant pathogen.</title>
        <authorList>
            <person name="Crouch J.A."/>
            <person name="Dawe A."/>
            <person name="Aerts A."/>
            <person name="Barry K."/>
            <person name="Churchill A.C.L."/>
            <person name="Grimwood J."/>
            <person name="Hillman B."/>
            <person name="Milgroom M.G."/>
            <person name="Pangilinan J."/>
            <person name="Smith M."/>
            <person name="Salamov A."/>
            <person name="Schmutz J."/>
            <person name="Yadav J."/>
            <person name="Grigoriev I.V."/>
            <person name="Nuss D."/>
        </authorList>
    </citation>
    <scope>NUCLEOTIDE SEQUENCE</scope>
    <source>
        <strain evidence="8">EP155</strain>
    </source>
</reference>
<keyword evidence="3 6" id="KW-0812">Transmembrane</keyword>
<evidence type="ECO:0000256" key="5">
    <source>
        <dbReference type="ARBA" id="ARBA00023136"/>
    </source>
</evidence>
<dbReference type="OrthoDB" id="2962993at2759"/>
<feature type="transmembrane region" description="Helical" evidence="6">
    <location>
        <begin position="391"/>
        <end position="413"/>
    </location>
</feature>
<comment type="caution">
    <text evidence="8">The sequence shown here is derived from an EMBL/GenBank/DDBJ whole genome shotgun (WGS) entry which is preliminary data.</text>
</comment>
<accession>A0A9P4Y2Y3</accession>
<dbReference type="InterPro" id="IPR036259">
    <property type="entry name" value="MFS_trans_sf"/>
</dbReference>
<gene>
    <name evidence="8" type="ORF">M406DRAFT_255962</name>
</gene>